<evidence type="ECO:0000256" key="2">
    <source>
        <dbReference type="ARBA" id="ARBA00012409"/>
    </source>
</evidence>
<dbReference type="FunFam" id="1.10.510.10:FF:000415">
    <property type="entry name" value="CMGC/CDK/CRK7 protein kinase, variant"/>
    <property type="match status" value="1"/>
</dbReference>
<evidence type="ECO:0000256" key="1">
    <source>
        <dbReference type="ARBA" id="ARBA00006485"/>
    </source>
</evidence>
<evidence type="ECO:0000256" key="8">
    <source>
        <dbReference type="ARBA" id="ARBA00049280"/>
    </source>
</evidence>
<dbReference type="InterPro" id="IPR050108">
    <property type="entry name" value="CDK"/>
</dbReference>
<dbReference type="InterPro" id="IPR008271">
    <property type="entry name" value="Ser/Thr_kinase_AS"/>
</dbReference>
<dbReference type="Pfam" id="PF00069">
    <property type="entry name" value="Pkinase"/>
    <property type="match status" value="1"/>
</dbReference>
<evidence type="ECO:0000256" key="3">
    <source>
        <dbReference type="ARBA" id="ARBA00022527"/>
    </source>
</evidence>
<dbReference type="EC" id="2.7.11.23" evidence="2"/>
<evidence type="ECO:0000313" key="12">
    <source>
        <dbReference type="WBParaSite" id="nRc.2.0.1.t19883-RA"/>
    </source>
</evidence>
<dbReference type="PROSITE" id="PS00108">
    <property type="entry name" value="PROTEIN_KINASE_ST"/>
    <property type="match status" value="1"/>
</dbReference>
<dbReference type="SMART" id="SM00220">
    <property type="entry name" value="S_TKc"/>
    <property type="match status" value="1"/>
</dbReference>
<dbReference type="PANTHER" id="PTHR24056">
    <property type="entry name" value="CELL DIVISION PROTEIN KINASE"/>
    <property type="match status" value="1"/>
</dbReference>
<comment type="similarity">
    <text evidence="1">Belongs to the protein kinase superfamily. CMGC Ser/Thr protein kinase family. CDC2/CDKX subfamily.</text>
</comment>
<keyword evidence="6" id="KW-0418">Kinase</keyword>
<dbReference type="GO" id="GO:0032968">
    <property type="term" value="P:positive regulation of transcription elongation by RNA polymerase II"/>
    <property type="evidence" value="ECO:0007669"/>
    <property type="project" value="TreeGrafter"/>
</dbReference>
<dbReference type="GO" id="GO:0008353">
    <property type="term" value="F:RNA polymerase II CTD heptapeptide repeat kinase activity"/>
    <property type="evidence" value="ECO:0007669"/>
    <property type="project" value="UniProtKB-EC"/>
</dbReference>
<dbReference type="GO" id="GO:0030332">
    <property type="term" value="F:cyclin binding"/>
    <property type="evidence" value="ECO:0007669"/>
    <property type="project" value="TreeGrafter"/>
</dbReference>
<comment type="catalytic activity">
    <reaction evidence="8">
        <text>[DNA-directed RNA polymerase] + ATP = phospho-[DNA-directed RNA polymerase] + ADP + H(+)</text>
        <dbReference type="Rhea" id="RHEA:10216"/>
        <dbReference type="Rhea" id="RHEA-COMP:11321"/>
        <dbReference type="Rhea" id="RHEA-COMP:11322"/>
        <dbReference type="ChEBI" id="CHEBI:15378"/>
        <dbReference type="ChEBI" id="CHEBI:30616"/>
        <dbReference type="ChEBI" id="CHEBI:43176"/>
        <dbReference type="ChEBI" id="CHEBI:68546"/>
        <dbReference type="ChEBI" id="CHEBI:456216"/>
        <dbReference type="EC" id="2.7.11.23"/>
    </reaction>
</comment>
<proteinExistence type="inferred from homology"/>
<keyword evidence="5" id="KW-0547">Nucleotide-binding</keyword>
<evidence type="ECO:0000256" key="4">
    <source>
        <dbReference type="ARBA" id="ARBA00022679"/>
    </source>
</evidence>
<dbReference type="InterPro" id="IPR000719">
    <property type="entry name" value="Prot_kinase_dom"/>
</dbReference>
<dbReference type="AlphaFoldDB" id="A0A915J1W4"/>
<dbReference type="Gene3D" id="1.10.510.10">
    <property type="entry name" value="Transferase(Phosphotransferase) domain 1"/>
    <property type="match status" value="1"/>
</dbReference>
<protein>
    <recommendedName>
        <fullName evidence="2">[RNA-polymerase]-subunit kinase</fullName>
        <ecNumber evidence="2">2.7.11.23</ecNumber>
    </recommendedName>
</protein>
<evidence type="ECO:0000256" key="9">
    <source>
        <dbReference type="SAM" id="MobiDB-lite"/>
    </source>
</evidence>
<dbReference type="PANTHER" id="PTHR24056:SF546">
    <property type="entry name" value="CYCLIN-DEPENDENT KINASE 12"/>
    <property type="match status" value="1"/>
</dbReference>
<dbReference type="InterPro" id="IPR011009">
    <property type="entry name" value="Kinase-like_dom_sf"/>
</dbReference>
<evidence type="ECO:0000256" key="6">
    <source>
        <dbReference type="ARBA" id="ARBA00022777"/>
    </source>
</evidence>
<dbReference type="WBParaSite" id="nRc.2.0.1.t19883-RA">
    <property type="protein sequence ID" value="nRc.2.0.1.t19883-RA"/>
    <property type="gene ID" value="nRc.2.0.1.g19883"/>
</dbReference>
<dbReference type="SUPFAM" id="SSF56112">
    <property type="entry name" value="Protein kinase-like (PK-like)"/>
    <property type="match status" value="1"/>
</dbReference>
<reference evidence="12" key="1">
    <citation type="submission" date="2022-11" db="UniProtKB">
        <authorList>
            <consortium name="WormBaseParasite"/>
        </authorList>
    </citation>
    <scope>IDENTIFICATION</scope>
</reference>
<evidence type="ECO:0000256" key="7">
    <source>
        <dbReference type="ARBA" id="ARBA00022840"/>
    </source>
</evidence>
<evidence type="ECO:0000259" key="10">
    <source>
        <dbReference type="PROSITE" id="PS50011"/>
    </source>
</evidence>
<keyword evidence="11" id="KW-1185">Reference proteome</keyword>
<evidence type="ECO:0000313" key="11">
    <source>
        <dbReference type="Proteomes" id="UP000887565"/>
    </source>
</evidence>
<evidence type="ECO:0000256" key="5">
    <source>
        <dbReference type="ARBA" id="ARBA00022741"/>
    </source>
</evidence>
<feature type="region of interest" description="Disordered" evidence="9">
    <location>
        <begin position="239"/>
        <end position="262"/>
    </location>
</feature>
<keyword evidence="3" id="KW-0723">Serine/threonine-protein kinase</keyword>
<feature type="compositionally biased region" description="Low complexity" evidence="9">
    <location>
        <begin position="246"/>
        <end position="255"/>
    </location>
</feature>
<dbReference type="GO" id="GO:0005524">
    <property type="term" value="F:ATP binding"/>
    <property type="evidence" value="ECO:0007669"/>
    <property type="project" value="UniProtKB-KW"/>
</dbReference>
<accession>A0A915J1W4</accession>
<keyword evidence="7" id="KW-0067">ATP-binding</keyword>
<dbReference type="GO" id="GO:0008024">
    <property type="term" value="C:cyclin/CDK positive transcription elongation factor complex"/>
    <property type="evidence" value="ECO:0007669"/>
    <property type="project" value="TreeGrafter"/>
</dbReference>
<keyword evidence="4" id="KW-0808">Transferase</keyword>
<name>A0A915J1W4_ROMCU</name>
<dbReference type="Proteomes" id="UP000887565">
    <property type="component" value="Unplaced"/>
</dbReference>
<dbReference type="OMA" id="HRINAND"/>
<feature type="domain" description="Protein kinase" evidence="10">
    <location>
        <begin position="1"/>
        <end position="205"/>
    </location>
</feature>
<dbReference type="PROSITE" id="PS50011">
    <property type="entry name" value="PROTEIN_KINASE_DOM"/>
    <property type="match status" value="1"/>
</dbReference>
<organism evidence="11 12">
    <name type="scientific">Romanomermis culicivorax</name>
    <name type="common">Nematode worm</name>
    <dbReference type="NCBI Taxonomy" id="13658"/>
    <lineage>
        <taxon>Eukaryota</taxon>
        <taxon>Metazoa</taxon>
        <taxon>Ecdysozoa</taxon>
        <taxon>Nematoda</taxon>
        <taxon>Enoplea</taxon>
        <taxon>Dorylaimia</taxon>
        <taxon>Mermithida</taxon>
        <taxon>Mermithoidea</taxon>
        <taxon>Mermithidae</taxon>
        <taxon>Romanomermis</taxon>
    </lineage>
</organism>
<sequence>MDHDLMGLLESGYVEFSALHIASFIKQLLAGLAYCHGKNFLHRDIKCSNILLNNKGEIKLADFGLSRLYQTDRERPYTNKVITLWYRPPELLLGEERYGPQVDVWSVGCILGELFWKKPLFQANSEQAQLDVISRLCGSPSPSVWPEVINLPLYNTFKPKKLHKRVLRETFHFIPAGALDLLDCMLDLDPKKRCTAEQALQSPWLQSVNPVDVPPPELPTFQDCHEMWSKKRRKQKEASIVKEDSNSNISNSTINAGQLTDF</sequence>